<feature type="chain" id="PRO_5008646664" description="Lipoprotein" evidence="1">
    <location>
        <begin position="20"/>
        <end position="178"/>
    </location>
</feature>
<evidence type="ECO:0000256" key="1">
    <source>
        <dbReference type="SAM" id="SignalP"/>
    </source>
</evidence>
<dbReference type="PROSITE" id="PS51257">
    <property type="entry name" value="PROKAR_LIPOPROTEIN"/>
    <property type="match status" value="1"/>
</dbReference>
<gene>
    <name evidence="2" type="ORF">Ppb6_02695</name>
</gene>
<dbReference type="RefSeq" id="WP_065823598.1">
    <property type="nucleotide sequence ID" value="NZ_CAWMQZ010000095.1"/>
</dbReference>
<reference evidence="2 3" key="1">
    <citation type="submission" date="2015-12" db="EMBL/GenBank/DDBJ databases">
        <title>Genome comparisons provide insights into the role of secondary metabolites in the pathogenic phase of the Photorhabdus life cycle.</title>
        <authorList>
            <person name="Tobias N.J."/>
            <person name="Mishra B."/>
            <person name="Gupta D.K."/>
            <person name="Thines M."/>
            <person name="Stinear T.P."/>
            <person name="Bode H.B."/>
        </authorList>
    </citation>
    <scope>NUCLEOTIDE SEQUENCE [LARGE SCALE GENOMIC DNA]</scope>
    <source>
        <strain evidence="2 3">PB68.1</strain>
    </source>
</reference>
<dbReference type="EMBL" id="LOMY01000095">
    <property type="protein sequence ID" value="OCQ52065.1"/>
    <property type="molecule type" value="Genomic_DNA"/>
</dbReference>
<feature type="signal peptide" evidence="1">
    <location>
        <begin position="1"/>
        <end position="19"/>
    </location>
</feature>
<name>A0A1C0U2E9_9GAMM</name>
<sequence precursor="true">MKKLILVISISLLSGCAISLTKPMEDYSGTDSARIRVRNYLPPLTLETYEKSGECFKLVDLRTLTAGVNFIGIKSTYNKKIPGMTPPSLHMQGADALEYIIKANQHMSITSQEHTYRSPSGYMSSFFIPEVGHDYDIYPHELNVIIKDLSSKNGYRNWNNDDKECKYKINLFGGRNYE</sequence>
<dbReference type="Proteomes" id="UP000093476">
    <property type="component" value="Unassembled WGS sequence"/>
</dbReference>
<evidence type="ECO:0000313" key="3">
    <source>
        <dbReference type="Proteomes" id="UP000093476"/>
    </source>
</evidence>
<dbReference type="AlphaFoldDB" id="A0A1C0U2E9"/>
<accession>A0A1C0U2E9</accession>
<evidence type="ECO:0008006" key="4">
    <source>
        <dbReference type="Google" id="ProtNLM"/>
    </source>
</evidence>
<comment type="caution">
    <text evidence="2">The sequence shown here is derived from an EMBL/GenBank/DDBJ whole genome shotgun (WGS) entry which is preliminary data.</text>
</comment>
<keyword evidence="1" id="KW-0732">Signal</keyword>
<keyword evidence="3" id="KW-1185">Reference proteome</keyword>
<evidence type="ECO:0000313" key="2">
    <source>
        <dbReference type="EMBL" id="OCQ52065.1"/>
    </source>
</evidence>
<organism evidence="2 3">
    <name type="scientific">Photorhabdus australis subsp. thailandensis</name>
    <dbReference type="NCBI Taxonomy" id="2805096"/>
    <lineage>
        <taxon>Bacteria</taxon>
        <taxon>Pseudomonadati</taxon>
        <taxon>Pseudomonadota</taxon>
        <taxon>Gammaproteobacteria</taxon>
        <taxon>Enterobacterales</taxon>
        <taxon>Morganellaceae</taxon>
        <taxon>Photorhabdus</taxon>
    </lineage>
</organism>
<protein>
    <recommendedName>
        <fullName evidence="4">Lipoprotein</fullName>
    </recommendedName>
</protein>
<proteinExistence type="predicted"/>